<dbReference type="PANTHER" id="PTHR33929">
    <property type="entry name" value="MEMBRANE-ASSOCIATED KINASE REGULATOR 2-RELATED"/>
    <property type="match status" value="1"/>
</dbReference>
<organism evidence="2 3">
    <name type="scientific">Hibiscus sabdariffa</name>
    <name type="common">roselle</name>
    <dbReference type="NCBI Taxonomy" id="183260"/>
    <lineage>
        <taxon>Eukaryota</taxon>
        <taxon>Viridiplantae</taxon>
        <taxon>Streptophyta</taxon>
        <taxon>Embryophyta</taxon>
        <taxon>Tracheophyta</taxon>
        <taxon>Spermatophyta</taxon>
        <taxon>Magnoliopsida</taxon>
        <taxon>eudicotyledons</taxon>
        <taxon>Gunneridae</taxon>
        <taxon>Pentapetalae</taxon>
        <taxon>rosids</taxon>
        <taxon>malvids</taxon>
        <taxon>Malvales</taxon>
        <taxon>Malvaceae</taxon>
        <taxon>Malvoideae</taxon>
        <taxon>Hibiscus</taxon>
    </lineage>
</organism>
<proteinExistence type="predicted"/>
<accession>A0ABR2G834</accession>
<dbReference type="EMBL" id="JBBPBM010000002">
    <property type="protein sequence ID" value="KAK8596739.1"/>
    <property type="molecule type" value="Genomic_DNA"/>
</dbReference>
<gene>
    <name evidence="2" type="ORF">V6N12_065219</name>
</gene>
<comment type="caution">
    <text evidence="2">The sequence shown here is derived from an EMBL/GenBank/DDBJ whole genome shotgun (WGS) entry which is preliminary data.</text>
</comment>
<feature type="region of interest" description="Disordered" evidence="1">
    <location>
        <begin position="65"/>
        <end position="89"/>
    </location>
</feature>
<keyword evidence="3" id="KW-1185">Reference proteome</keyword>
<evidence type="ECO:0000256" key="1">
    <source>
        <dbReference type="SAM" id="MobiDB-lite"/>
    </source>
</evidence>
<dbReference type="InterPro" id="IPR039619">
    <property type="entry name" value="MAKR2/5"/>
</dbReference>
<sequence length="238" mass="26067">MEAFSLLKYWRGGHTTNAYVNTRSTTTCTSTSVTVATTHLALDTGDEEDDDPFFDLEFAIDETGENEANVEGEGRHDSNDDVDTNSNGGCSGSKTWLNFTVSNNGGSEPNSSLHLNPPQFRASFLKSTPEATTTLSHKQQTSDNSVSDVMQRYFKKGKPLDVREKLRFSGLATTTSMLDKQISCIVADTSIGWAHEMFETEAVASVGAYLPMSMRIPLFLEVGVVVNNGKIHFSNFII</sequence>
<evidence type="ECO:0000313" key="3">
    <source>
        <dbReference type="Proteomes" id="UP001472677"/>
    </source>
</evidence>
<evidence type="ECO:0000313" key="2">
    <source>
        <dbReference type="EMBL" id="KAK8596739.1"/>
    </source>
</evidence>
<name>A0ABR2G834_9ROSI</name>
<dbReference type="Proteomes" id="UP001472677">
    <property type="component" value="Unassembled WGS sequence"/>
</dbReference>
<dbReference type="PANTHER" id="PTHR33929:SF1">
    <property type="entry name" value="MEMBRANE-ASSOCIATED KINASE REGULATOR 2-RELATED"/>
    <property type="match status" value="1"/>
</dbReference>
<reference evidence="2 3" key="1">
    <citation type="journal article" date="2024" name="G3 (Bethesda)">
        <title>Genome assembly of Hibiscus sabdariffa L. provides insights into metabolisms of medicinal natural products.</title>
        <authorList>
            <person name="Kim T."/>
        </authorList>
    </citation>
    <scope>NUCLEOTIDE SEQUENCE [LARGE SCALE GENOMIC DNA]</scope>
    <source>
        <strain evidence="2">TK-2024</strain>
        <tissue evidence="2">Old leaves</tissue>
    </source>
</reference>
<protein>
    <submittedName>
        <fullName evidence="2">Uncharacterized protein</fullName>
    </submittedName>
</protein>